<evidence type="ECO:0000256" key="1">
    <source>
        <dbReference type="SAM" id="MobiDB-lite"/>
    </source>
</evidence>
<dbReference type="AlphaFoldDB" id="A0A8J3HWS6"/>
<organism evidence="3 4">
    <name type="scientific">Ktedonospora formicarum</name>
    <dbReference type="NCBI Taxonomy" id="2778364"/>
    <lineage>
        <taxon>Bacteria</taxon>
        <taxon>Bacillati</taxon>
        <taxon>Chloroflexota</taxon>
        <taxon>Ktedonobacteria</taxon>
        <taxon>Ktedonobacterales</taxon>
        <taxon>Ktedonobacteraceae</taxon>
        <taxon>Ktedonospora</taxon>
    </lineage>
</organism>
<feature type="region of interest" description="Disordered" evidence="1">
    <location>
        <begin position="102"/>
        <end position="144"/>
    </location>
</feature>
<evidence type="ECO:0000313" key="4">
    <source>
        <dbReference type="Proteomes" id="UP000612362"/>
    </source>
</evidence>
<evidence type="ECO:0000259" key="2">
    <source>
        <dbReference type="Pfam" id="PF13340"/>
    </source>
</evidence>
<name>A0A8J3HWS6_9CHLR</name>
<dbReference type="PANTHER" id="PTHR30007">
    <property type="entry name" value="PHP DOMAIN PROTEIN"/>
    <property type="match status" value="1"/>
</dbReference>
<dbReference type="EMBL" id="BNJF01000001">
    <property type="protein sequence ID" value="GHO42293.1"/>
    <property type="molecule type" value="Genomic_DNA"/>
</dbReference>
<gene>
    <name evidence="3" type="ORF">KSX_04560</name>
</gene>
<dbReference type="Pfam" id="PF13340">
    <property type="entry name" value="DUF4096"/>
    <property type="match status" value="1"/>
</dbReference>
<protein>
    <recommendedName>
        <fullName evidence="2">Insertion element IS402-like domain-containing protein</fullName>
    </recommendedName>
</protein>
<dbReference type="InterPro" id="IPR025161">
    <property type="entry name" value="IS402-like_dom"/>
</dbReference>
<accession>A0A8J3HWS6</accession>
<feature type="domain" description="Insertion element IS402-like" evidence="2">
    <location>
        <begin position="13"/>
        <end position="85"/>
    </location>
</feature>
<dbReference type="PANTHER" id="PTHR30007:SF0">
    <property type="entry name" value="TRANSPOSASE"/>
    <property type="match status" value="1"/>
</dbReference>
<reference evidence="3" key="1">
    <citation type="submission" date="2020-10" db="EMBL/GenBank/DDBJ databases">
        <title>Taxonomic study of unclassified bacteria belonging to the class Ktedonobacteria.</title>
        <authorList>
            <person name="Yabe S."/>
            <person name="Wang C.M."/>
            <person name="Zheng Y."/>
            <person name="Sakai Y."/>
            <person name="Cavaletti L."/>
            <person name="Monciardini P."/>
            <person name="Donadio S."/>
        </authorList>
    </citation>
    <scope>NUCLEOTIDE SEQUENCE</scope>
    <source>
        <strain evidence="3">SOSP1-1</strain>
    </source>
</reference>
<feature type="compositionally biased region" description="Polar residues" evidence="1">
    <location>
        <begin position="134"/>
        <end position="144"/>
    </location>
</feature>
<proteinExistence type="predicted"/>
<dbReference type="Proteomes" id="UP000612362">
    <property type="component" value="Unassembled WGS sequence"/>
</dbReference>
<sequence length="144" mass="16564">MSVWHRKRYPSDLTDEQWDLLSPLIPGPNEFSPREPIKRREIVNGILYVLRTGCSWRQMPHDLPNGLTVYHYFRLWSRDGTWEKAMTILRRRVRTELGRDPEPSAAIIDSQSIKTSPIRGTERGFDAGKKSGDANVTCSSIPKV</sequence>
<comment type="caution">
    <text evidence="3">The sequence shown here is derived from an EMBL/GenBank/DDBJ whole genome shotgun (WGS) entry which is preliminary data.</text>
</comment>
<keyword evidence="4" id="KW-1185">Reference proteome</keyword>
<feature type="compositionally biased region" description="Basic and acidic residues" evidence="1">
    <location>
        <begin position="120"/>
        <end position="132"/>
    </location>
</feature>
<evidence type="ECO:0000313" key="3">
    <source>
        <dbReference type="EMBL" id="GHO42293.1"/>
    </source>
</evidence>